<evidence type="ECO:0000313" key="3">
    <source>
        <dbReference type="Proteomes" id="UP000078542"/>
    </source>
</evidence>
<accession>A0A151IND8</accession>
<dbReference type="GO" id="GO:0003676">
    <property type="term" value="F:nucleic acid binding"/>
    <property type="evidence" value="ECO:0007669"/>
    <property type="project" value="InterPro"/>
</dbReference>
<dbReference type="SUPFAM" id="SSF57756">
    <property type="entry name" value="Retrovirus zinc finger-like domains"/>
    <property type="match status" value="1"/>
</dbReference>
<dbReference type="InterPro" id="IPR036875">
    <property type="entry name" value="Znf_CCHC_sf"/>
</dbReference>
<dbReference type="Proteomes" id="UP000078542">
    <property type="component" value="Unassembled WGS sequence"/>
</dbReference>
<feature type="domain" description="CCHC-type" evidence="1">
    <location>
        <begin position="53"/>
        <end position="69"/>
    </location>
</feature>
<name>A0A151IND8_9HYME</name>
<gene>
    <name evidence="2" type="ORF">ALC62_02060</name>
</gene>
<feature type="domain" description="CCHC-type" evidence="1">
    <location>
        <begin position="30"/>
        <end position="46"/>
    </location>
</feature>
<sequence length="176" mass="18103">MHCGVHRYRGRIRVGWVSARVQFLPVRPLQCFKCMELGHVRVSCTSAVVRSGACYTSGATGHFASSCVEPLRCPACAESGLFAAHRIDSMPSCKAAGKAARKKKGGSGVLDWLLCGLLSPPAPGVVGSSAASGGMAVESVAPVRGPCSCGALGGLRRYGGHGGRRGDARRGGGDPH</sequence>
<keyword evidence="3" id="KW-1185">Reference proteome</keyword>
<dbReference type="EMBL" id="KQ976935">
    <property type="protein sequence ID" value="KYN06984.1"/>
    <property type="molecule type" value="Genomic_DNA"/>
</dbReference>
<dbReference type="SMART" id="SM00343">
    <property type="entry name" value="ZnF_C2HC"/>
    <property type="match status" value="2"/>
</dbReference>
<organism evidence="2 3">
    <name type="scientific">Cyphomyrmex costatus</name>
    <dbReference type="NCBI Taxonomy" id="456900"/>
    <lineage>
        <taxon>Eukaryota</taxon>
        <taxon>Metazoa</taxon>
        <taxon>Ecdysozoa</taxon>
        <taxon>Arthropoda</taxon>
        <taxon>Hexapoda</taxon>
        <taxon>Insecta</taxon>
        <taxon>Pterygota</taxon>
        <taxon>Neoptera</taxon>
        <taxon>Endopterygota</taxon>
        <taxon>Hymenoptera</taxon>
        <taxon>Apocrita</taxon>
        <taxon>Aculeata</taxon>
        <taxon>Formicoidea</taxon>
        <taxon>Formicidae</taxon>
        <taxon>Myrmicinae</taxon>
        <taxon>Cyphomyrmex</taxon>
    </lineage>
</organism>
<dbReference type="Gene3D" id="4.10.60.10">
    <property type="entry name" value="Zinc finger, CCHC-type"/>
    <property type="match status" value="1"/>
</dbReference>
<protein>
    <recommendedName>
        <fullName evidence="1">CCHC-type domain-containing protein</fullName>
    </recommendedName>
</protein>
<dbReference type="GO" id="GO:0008270">
    <property type="term" value="F:zinc ion binding"/>
    <property type="evidence" value="ECO:0007669"/>
    <property type="project" value="InterPro"/>
</dbReference>
<dbReference type="InterPro" id="IPR001878">
    <property type="entry name" value="Znf_CCHC"/>
</dbReference>
<proteinExistence type="predicted"/>
<reference evidence="2 3" key="1">
    <citation type="submission" date="2016-03" db="EMBL/GenBank/DDBJ databases">
        <title>Cyphomyrmex costatus WGS genome.</title>
        <authorList>
            <person name="Nygaard S."/>
            <person name="Hu H."/>
            <person name="Boomsma J."/>
            <person name="Zhang G."/>
        </authorList>
    </citation>
    <scope>NUCLEOTIDE SEQUENCE [LARGE SCALE GENOMIC DNA]</scope>
    <source>
        <strain evidence="2">MS0001</strain>
        <tissue evidence="2">Whole body</tissue>
    </source>
</reference>
<evidence type="ECO:0000259" key="1">
    <source>
        <dbReference type="SMART" id="SM00343"/>
    </source>
</evidence>
<dbReference type="AlphaFoldDB" id="A0A151IND8"/>
<evidence type="ECO:0000313" key="2">
    <source>
        <dbReference type="EMBL" id="KYN06984.1"/>
    </source>
</evidence>